<reference evidence="9 10" key="1">
    <citation type="journal article" date="2007" name="Science">
        <title>The Chlamydomonas genome reveals the evolution of key animal and plant functions.</title>
        <authorList>
            <person name="Merchant S.S."/>
            <person name="Prochnik S.E."/>
            <person name="Vallon O."/>
            <person name="Harris E.H."/>
            <person name="Karpowicz S.J."/>
            <person name="Witman G.B."/>
            <person name="Terry A."/>
            <person name="Salamov A."/>
            <person name="Fritz-Laylin L.K."/>
            <person name="Marechal-Drouard L."/>
            <person name="Marshall W.F."/>
            <person name="Qu L.H."/>
            <person name="Nelson D.R."/>
            <person name="Sanderfoot A.A."/>
            <person name="Spalding M.H."/>
            <person name="Kapitonov V.V."/>
            <person name="Ren Q."/>
            <person name="Ferris P."/>
            <person name="Lindquist E."/>
            <person name="Shapiro H."/>
            <person name="Lucas S.M."/>
            <person name="Grimwood J."/>
            <person name="Schmutz J."/>
            <person name="Cardol P."/>
            <person name="Cerutti H."/>
            <person name="Chanfreau G."/>
            <person name="Chen C.L."/>
            <person name="Cognat V."/>
            <person name="Croft M.T."/>
            <person name="Dent R."/>
            <person name="Dutcher S."/>
            <person name="Fernandez E."/>
            <person name="Fukuzawa H."/>
            <person name="Gonzalez-Ballester D."/>
            <person name="Gonzalez-Halphen D."/>
            <person name="Hallmann A."/>
            <person name="Hanikenne M."/>
            <person name="Hippler M."/>
            <person name="Inwood W."/>
            <person name="Jabbari K."/>
            <person name="Kalanon M."/>
            <person name="Kuras R."/>
            <person name="Lefebvre P.A."/>
            <person name="Lemaire S.D."/>
            <person name="Lobanov A.V."/>
            <person name="Lohr M."/>
            <person name="Manuell A."/>
            <person name="Meier I."/>
            <person name="Mets L."/>
            <person name="Mittag M."/>
            <person name="Mittelmeier T."/>
            <person name="Moroney J.V."/>
            <person name="Moseley J."/>
            <person name="Napoli C."/>
            <person name="Nedelcu A.M."/>
            <person name="Niyogi K."/>
            <person name="Novoselov S.V."/>
            <person name="Paulsen I.T."/>
            <person name="Pazour G."/>
            <person name="Purton S."/>
            <person name="Ral J.P."/>
            <person name="Riano-Pachon D.M."/>
            <person name="Riekhof W."/>
            <person name="Rymarquis L."/>
            <person name="Schroda M."/>
            <person name="Stern D."/>
            <person name="Umen J."/>
            <person name="Willows R."/>
            <person name="Wilson N."/>
            <person name="Zimmer S.L."/>
            <person name="Allmer J."/>
            <person name="Balk J."/>
            <person name="Bisova K."/>
            <person name="Chen C.J."/>
            <person name="Elias M."/>
            <person name="Gendler K."/>
            <person name="Hauser C."/>
            <person name="Lamb M.R."/>
            <person name="Ledford H."/>
            <person name="Long J.C."/>
            <person name="Minagawa J."/>
            <person name="Page M.D."/>
            <person name="Pan J."/>
            <person name="Pootakham W."/>
            <person name="Roje S."/>
            <person name="Rose A."/>
            <person name="Stahlberg E."/>
            <person name="Terauchi A.M."/>
            <person name="Yang P."/>
            <person name="Ball S."/>
            <person name="Bowler C."/>
            <person name="Dieckmann C.L."/>
            <person name="Gladyshev V.N."/>
            <person name="Green P."/>
            <person name="Jorgensen R."/>
            <person name="Mayfield S."/>
            <person name="Mueller-Roeber B."/>
            <person name="Rajamani S."/>
            <person name="Sayre R.T."/>
            <person name="Brokstein P."/>
            <person name="Dubchak I."/>
            <person name="Goodstein D."/>
            <person name="Hornick L."/>
            <person name="Huang Y.W."/>
            <person name="Jhaveri J."/>
            <person name="Luo Y."/>
            <person name="Martinez D."/>
            <person name="Ngau W.C."/>
            <person name="Otillar B."/>
            <person name="Poliakov A."/>
            <person name="Porter A."/>
            <person name="Szajkowski L."/>
            <person name="Werner G."/>
            <person name="Zhou K."/>
            <person name="Grigoriev I.V."/>
            <person name="Rokhsar D.S."/>
            <person name="Grossman A.R."/>
        </authorList>
    </citation>
    <scope>NUCLEOTIDE SEQUENCE [LARGE SCALE GENOMIC DNA]</scope>
    <source>
        <strain evidence="10">CC-503</strain>
    </source>
</reference>
<dbReference type="PROSITE" id="PS51351">
    <property type="entry name" value="TFIIE_BETA_C"/>
    <property type="match status" value="1"/>
</dbReference>
<dbReference type="Gramene" id="PNW74726">
    <property type="protein sequence ID" value="PNW74726"/>
    <property type="gene ID" value="CHLRE_12g512700v5"/>
</dbReference>
<keyword evidence="2" id="KW-0805">Transcription regulation</keyword>
<dbReference type="Proteomes" id="UP000006906">
    <property type="component" value="Chromosome 12"/>
</dbReference>
<keyword evidence="4" id="KW-0804">Transcription</keyword>
<keyword evidence="3" id="KW-0238">DNA-binding</keyword>
<dbReference type="FunCoup" id="A0A2K3D2G5">
    <property type="interactions" value="1788"/>
</dbReference>
<evidence type="ECO:0000256" key="5">
    <source>
        <dbReference type="ARBA" id="ARBA00023242"/>
    </source>
</evidence>
<dbReference type="Pfam" id="PF02186">
    <property type="entry name" value="TFIIE_beta"/>
    <property type="match status" value="1"/>
</dbReference>
<dbReference type="InterPro" id="IPR016656">
    <property type="entry name" value="TFIIE-bsu"/>
</dbReference>
<dbReference type="GeneID" id="5716609"/>
<evidence type="ECO:0000313" key="10">
    <source>
        <dbReference type="Proteomes" id="UP000006906"/>
    </source>
</evidence>
<dbReference type="AlphaFoldDB" id="A0A2K3D2G5"/>
<dbReference type="EMBL" id="CM008973">
    <property type="protein sequence ID" value="PNW74726.1"/>
    <property type="molecule type" value="Genomic_DNA"/>
</dbReference>
<evidence type="ECO:0000256" key="4">
    <source>
        <dbReference type="ARBA" id="ARBA00023163"/>
    </source>
</evidence>
<feature type="domain" description="TFIIE beta" evidence="8">
    <location>
        <begin position="121"/>
        <end position="197"/>
    </location>
</feature>
<dbReference type="KEGG" id="cre:CHLRE_12g512700v5"/>
<evidence type="ECO:0000256" key="2">
    <source>
        <dbReference type="ARBA" id="ARBA00023015"/>
    </source>
</evidence>
<evidence type="ECO:0000256" key="6">
    <source>
        <dbReference type="ARBA" id="ARBA00025581"/>
    </source>
</evidence>
<evidence type="ECO:0000256" key="3">
    <source>
        <dbReference type="ARBA" id="ARBA00023125"/>
    </source>
</evidence>
<evidence type="ECO:0000259" key="8">
    <source>
        <dbReference type="PROSITE" id="PS51351"/>
    </source>
</evidence>
<feature type="compositionally biased region" description="Gly residues" evidence="7">
    <location>
        <begin position="80"/>
        <end position="93"/>
    </location>
</feature>
<sequence>MSSLEELLSQVNSGAVNVNKSDATKRQQRKPKAQSDLQKKLRGQAGVVNNAAGAAAKPTAAERRSAAAASTRATPPPQPGGGGSVGGAGGSGTPGPSVGATAPGPGLGPSVGGTLPPAAPAVPPPLAADAPVPMRLKRVLDLLRSNRDTFTFADLKAKLNMDLSQDTELLEHLQSHTQVTYDGVDRTLRYRPKVQGISNSTDLLNYLRRHTTVEGASAAVPMTGVRLGDIADAYLNIADDIKRLQAEGSICVLGHTSAGSETLFAVQSMGMAPASEAVFELFHNTRLPVDMIDMQWRCKDLGLKSALASRPARIKDDSKDKKKKRKRTERRFNVEKATNAHMRELFEGAQPTNIDSK</sequence>
<dbReference type="GO" id="GO:0003677">
    <property type="term" value="F:DNA binding"/>
    <property type="evidence" value="ECO:0007669"/>
    <property type="project" value="UniProtKB-KW"/>
</dbReference>
<dbReference type="GO" id="GO:0006367">
    <property type="term" value="P:transcription initiation at RNA polymerase II promoter"/>
    <property type="evidence" value="ECO:0000318"/>
    <property type="project" value="GO_Central"/>
</dbReference>
<dbReference type="OrthoDB" id="3907302at2759"/>
<comment type="function">
    <text evidence="6">Recruits TFIIH to the initiation complex and stimulates the RNA polymerase II C-terminal domain kinase and DNA-dependent ATPase activities of TFIIH. Both TFIIH and TFIIE are required for promoter clearance by RNA polymerase.</text>
</comment>
<protein>
    <recommendedName>
        <fullName evidence="8">TFIIE beta domain-containing protein</fullName>
    </recommendedName>
</protein>
<dbReference type="RefSeq" id="XP_001691079.2">
    <property type="nucleotide sequence ID" value="XM_001691027.3"/>
</dbReference>
<dbReference type="PANTHER" id="PTHR12716">
    <property type="entry name" value="TRANSCRIPTION INITIATION FACTOR IIE, BETA SUBUNIT"/>
    <property type="match status" value="1"/>
</dbReference>
<dbReference type="InParanoid" id="A0A2K3D2G5"/>
<feature type="compositionally biased region" description="Pro residues" evidence="7">
    <location>
        <begin position="117"/>
        <end position="126"/>
    </location>
</feature>
<evidence type="ECO:0000256" key="7">
    <source>
        <dbReference type="SAM" id="MobiDB-lite"/>
    </source>
</evidence>
<dbReference type="STRING" id="3055.A0A2K3D2G5"/>
<dbReference type="PANTHER" id="PTHR12716:SF8">
    <property type="entry name" value="TRANSCRIPTION INITIATION FACTOR IIE SUBUNIT BETA"/>
    <property type="match status" value="1"/>
</dbReference>
<dbReference type="InterPro" id="IPR003166">
    <property type="entry name" value="TFIIE_bsu_DNA-bd"/>
</dbReference>
<evidence type="ECO:0000313" key="9">
    <source>
        <dbReference type="EMBL" id="PNW74726.1"/>
    </source>
</evidence>
<dbReference type="OMA" id="QAEGSIC"/>
<keyword evidence="5" id="KW-0539">Nucleus</keyword>
<evidence type="ECO:0000256" key="1">
    <source>
        <dbReference type="ARBA" id="ARBA00004123"/>
    </source>
</evidence>
<gene>
    <name evidence="9" type="ORF">CHLRE_12g512700v5</name>
</gene>
<name>A0A2K3D2G5_CHLRE</name>
<organism evidence="9 10">
    <name type="scientific">Chlamydomonas reinhardtii</name>
    <name type="common">Chlamydomonas smithii</name>
    <dbReference type="NCBI Taxonomy" id="3055"/>
    <lineage>
        <taxon>Eukaryota</taxon>
        <taxon>Viridiplantae</taxon>
        <taxon>Chlorophyta</taxon>
        <taxon>core chlorophytes</taxon>
        <taxon>Chlorophyceae</taxon>
        <taxon>CS clade</taxon>
        <taxon>Chlamydomonadales</taxon>
        <taxon>Chlamydomonadaceae</taxon>
        <taxon>Chlamydomonas</taxon>
    </lineage>
</organism>
<proteinExistence type="predicted"/>
<feature type="region of interest" description="Disordered" evidence="7">
    <location>
        <begin position="312"/>
        <end position="357"/>
    </location>
</feature>
<dbReference type="InterPro" id="IPR040501">
    <property type="entry name" value="TFA2_Winged_2"/>
</dbReference>
<dbReference type="GO" id="GO:0005673">
    <property type="term" value="C:transcription factor TFIIE complex"/>
    <property type="evidence" value="ECO:0000318"/>
    <property type="project" value="GO_Central"/>
</dbReference>
<dbReference type="PaxDb" id="3055-EDP05525"/>
<accession>A0A2K3D2G5</accession>
<feature type="compositionally biased region" description="Polar residues" evidence="7">
    <location>
        <begin position="1"/>
        <end position="21"/>
    </location>
</feature>
<comment type="subcellular location">
    <subcellularLocation>
        <location evidence="1">Nucleus</location>
    </subcellularLocation>
</comment>
<dbReference type="Pfam" id="PF18121">
    <property type="entry name" value="TFA2_Winged_2"/>
    <property type="match status" value="1"/>
</dbReference>
<keyword evidence="10" id="KW-1185">Reference proteome</keyword>
<feature type="region of interest" description="Disordered" evidence="7">
    <location>
        <begin position="1"/>
        <end position="129"/>
    </location>
</feature>